<dbReference type="CDD" id="cd11386">
    <property type="entry name" value="MCP_signal"/>
    <property type="match status" value="1"/>
</dbReference>
<keyword evidence="3 8" id="KW-0472">Membrane</keyword>
<feature type="transmembrane region" description="Helical" evidence="8">
    <location>
        <begin position="182"/>
        <end position="202"/>
    </location>
</feature>
<feature type="coiled-coil region" evidence="7">
    <location>
        <begin position="74"/>
        <end position="101"/>
    </location>
</feature>
<dbReference type="SMART" id="SM00283">
    <property type="entry name" value="MA"/>
    <property type="match status" value="1"/>
</dbReference>
<evidence type="ECO:0000259" key="9">
    <source>
        <dbReference type="PROSITE" id="PS50111"/>
    </source>
</evidence>
<dbReference type="Gene3D" id="1.10.287.950">
    <property type="entry name" value="Methyl-accepting chemotaxis protein"/>
    <property type="match status" value="1"/>
</dbReference>
<keyword evidence="8" id="KW-0812">Transmembrane</keyword>
<dbReference type="SMART" id="SM00304">
    <property type="entry name" value="HAMP"/>
    <property type="match status" value="2"/>
</dbReference>
<dbReference type="EMBL" id="JAGGKT010000021">
    <property type="protein sequence ID" value="MBP1934438.1"/>
    <property type="molecule type" value="Genomic_DNA"/>
</dbReference>
<comment type="similarity">
    <text evidence="5">Belongs to the methyl-accepting chemotaxis (MCP) protein family.</text>
</comment>
<proteinExistence type="inferred from homology"/>
<feature type="domain" description="HAMP" evidence="10">
    <location>
        <begin position="204"/>
        <end position="257"/>
    </location>
</feature>
<name>A0ABS4GVY9_9BACL</name>
<dbReference type="PANTHER" id="PTHR32089:SF112">
    <property type="entry name" value="LYSOZYME-LIKE PROTEIN-RELATED"/>
    <property type="match status" value="1"/>
</dbReference>
<evidence type="ECO:0000256" key="8">
    <source>
        <dbReference type="SAM" id="Phobius"/>
    </source>
</evidence>
<dbReference type="InterPro" id="IPR003660">
    <property type="entry name" value="HAMP_dom"/>
</dbReference>
<keyword evidence="7" id="KW-0175">Coiled coil</keyword>
<dbReference type="InterPro" id="IPR024478">
    <property type="entry name" value="HlyB_4HB_MCP"/>
</dbReference>
<accession>A0ABS4GVY9</accession>
<protein>
    <submittedName>
        <fullName evidence="11">Methyl-accepting chemotaxis protein</fullName>
    </submittedName>
</protein>
<evidence type="ECO:0000256" key="6">
    <source>
        <dbReference type="PROSITE-ProRule" id="PRU00284"/>
    </source>
</evidence>
<dbReference type="Gene3D" id="6.10.340.10">
    <property type="match status" value="1"/>
</dbReference>
<dbReference type="PROSITE" id="PS50885">
    <property type="entry name" value="HAMP"/>
    <property type="match status" value="1"/>
</dbReference>
<dbReference type="Proteomes" id="UP001519343">
    <property type="component" value="Unassembled WGS sequence"/>
</dbReference>
<dbReference type="PROSITE" id="PS50111">
    <property type="entry name" value="CHEMOTAXIS_TRANSDUC_2"/>
    <property type="match status" value="1"/>
</dbReference>
<dbReference type="RefSeq" id="WP_209812428.1">
    <property type="nucleotide sequence ID" value="NZ_JAGGKT010000021.1"/>
</dbReference>
<comment type="subcellular location">
    <subcellularLocation>
        <location evidence="1">Cell membrane</location>
    </subcellularLocation>
</comment>
<comment type="caution">
    <text evidence="11">The sequence shown here is derived from an EMBL/GenBank/DDBJ whole genome shotgun (WGS) entry which is preliminary data.</text>
</comment>
<organism evidence="11 12">
    <name type="scientific">Ammoniphilus resinae</name>
    <dbReference type="NCBI Taxonomy" id="861532"/>
    <lineage>
        <taxon>Bacteria</taxon>
        <taxon>Bacillati</taxon>
        <taxon>Bacillota</taxon>
        <taxon>Bacilli</taxon>
        <taxon>Bacillales</taxon>
        <taxon>Paenibacillaceae</taxon>
        <taxon>Aneurinibacillus group</taxon>
        <taxon>Ammoniphilus</taxon>
    </lineage>
</organism>
<evidence type="ECO:0000313" key="11">
    <source>
        <dbReference type="EMBL" id="MBP1934438.1"/>
    </source>
</evidence>
<keyword evidence="4 6" id="KW-0807">Transducer</keyword>
<evidence type="ECO:0000256" key="2">
    <source>
        <dbReference type="ARBA" id="ARBA00022475"/>
    </source>
</evidence>
<evidence type="ECO:0000256" key="7">
    <source>
        <dbReference type="SAM" id="Coils"/>
    </source>
</evidence>
<evidence type="ECO:0000313" key="12">
    <source>
        <dbReference type="Proteomes" id="UP001519343"/>
    </source>
</evidence>
<dbReference type="InterPro" id="IPR004089">
    <property type="entry name" value="MCPsignal_dom"/>
</dbReference>
<keyword evidence="2" id="KW-1003">Cell membrane</keyword>
<evidence type="ECO:0000259" key="10">
    <source>
        <dbReference type="PROSITE" id="PS50885"/>
    </source>
</evidence>
<evidence type="ECO:0000256" key="5">
    <source>
        <dbReference type="ARBA" id="ARBA00029447"/>
    </source>
</evidence>
<keyword evidence="12" id="KW-1185">Reference proteome</keyword>
<dbReference type="SUPFAM" id="SSF58104">
    <property type="entry name" value="Methyl-accepting chemotaxis protein (MCP) signaling domain"/>
    <property type="match status" value="1"/>
</dbReference>
<dbReference type="Pfam" id="PF00672">
    <property type="entry name" value="HAMP"/>
    <property type="match status" value="1"/>
</dbReference>
<evidence type="ECO:0000256" key="3">
    <source>
        <dbReference type="ARBA" id="ARBA00023136"/>
    </source>
</evidence>
<feature type="domain" description="Methyl-accepting transducer" evidence="9">
    <location>
        <begin position="276"/>
        <end position="512"/>
    </location>
</feature>
<dbReference type="CDD" id="cd06225">
    <property type="entry name" value="HAMP"/>
    <property type="match status" value="1"/>
</dbReference>
<reference evidence="11 12" key="1">
    <citation type="submission" date="2021-03" db="EMBL/GenBank/DDBJ databases">
        <title>Genomic Encyclopedia of Type Strains, Phase IV (KMG-IV): sequencing the most valuable type-strain genomes for metagenomic binning, comparative biology and taxonomic classification.</title>
        <authorList>
            <person name="Goeker M."/>
        </authorList>
    </citation>
    <scope>NUCLEOTIDE SEQUENCE [LARGE SCALE GENOMIC DNA]</scope>
    <source>
        <strain evidence="11 12">DSM 24738</strain>
    </source>
</reference>
<evidence type="ECO:0000256" key="4">
    <source>
        <dbReference type="ARBA" id="ARBA00023224"/>
    </source>
</evidence>
<sequence length="562" mass="61500">MKRTIAMKMYAGFGAVLLLMLLMGGSAYLELKLTQDTYENLLNDRVQKMNLIRDLTEVSKEMQLANRGYLLIGNEESLSSYQEAKDKYNQLSQKLESLLVKETDQKLLQELNQFTDQYIQVAEETITLKGLNNSRYIEVISTQGPPLVIGFRDKAEEMMNYQNEALTQARAETTARVKEIQFNLILLGILALLLGGGIAYYISRTISRPVRKLAVAAEKMAAGDLTQEQIHVKSKDEIADLARSFHRMSQYLRQLILQIQGSAEHVAASSEELLATTEQATQATHHITSAIQEVASGAETQVISSQENVQAMAEVSSGIQHIAEASATVSDSAQEATALAQQGNQSIQHAIQQMDSIEKGTQHTTLAIQQLQQRSQEIGKIIEVITGIADQTNLLALNAAIEAARAGEHGRGFAVVADEVRKLAEQSRESASQIVDLIGEIQKDTEHATQEIDHSSKEVGVGKTVIDQTGQAFQQILCSVEQVHEQIQEVSATSEQISANSQQVSASVEQFVHMAREASEGSQTVAASSEEQLASMEEITASAESLSTLAQELQGLVAKFKV</sequence>
<evidence type="ECO:0000256" key="1">
    <source>
        <dbReference type="ARBA" id="ARBA00004236"/>
    </source>
</evidence>
<gene>
    <name evidence="11" type="ORF">J2Z37_004458</name>
</gene>
<dbReference type="Pfam" id="PF00015">
    <property type="entry name" value="MCPsignal"/>
    <property type="match status" value="1"/>
</dbReference>
<keyword evidence="8" id="KW-1133">Transmembrane helix</keyword>
<dbReference type="PANTHER" id="PTHR32089">
    <property type="entry name" value="METHYL-ACCEPTING CHEMOTAXIS PROTEIN MCPB"/>
    <property type="match status" value="1"/>
</dbReference>
<dbReference type="Pfam" id="PF12729">
    <property type="entry name" value="4HB_MCP_1"/>
    <property type="match status" value="1"/>
</dbReference>